<feature type="region of interest" description="Disordered" evidence="1">
    <location>
        <begin position="1"/>
        <end position="87"/>
    </location>
</feature>
<evidence type="ECO:0000313" key="3">
    <source>
        <dbReference type="Proteomes" id="UP001055439"/>
    </source>
</evidence>
<name>A0A9E7H949_9LILI</name>
<feature type="compositionally biased region" description="Pro residues" evidence="1">
    <location>
        <begin position="1"/>
        <end position="15"/>
    </location>
</feature>
<organism evidence="2 3">
    <name type="scientific">Musa troglodytarum</name>
    <name type="common">fe'i banana</name>
    <dbReference type="NCBI Taxonomy" id="320322"/>
    <lineage>
        <taxon>Eukaryota</taxon>
        <taxon>Viridiplantae</taxon>
        <taxon>Streptophyta</taxon>
        <taxon>Embryophyta</taxon>
        <taxon>Tracheophyta</taxon>
        <taxon>Spermatophyta</taxon>
        <taxon>Magnoliopsida</taxon>
        <taxon>Liliopsida</taxon>
        <taxon>Zingiberales</taxon>
        <taxon>Musaceae</taxon>
        <taxon>Musa</taxon>
    </lineage>
</organism>
<accession>A0A9E7H949</accession>
<keyword evidence="3" id="KW-1185">Reference proteome</keyword>
<reference evidence="2" key="1">
    <citation type="submission" date="2022-05" db="EMBL/GenBank/DDBJ databases">
        <title>The Musa troglodytarum L. genome provides insights into the mechanism of non-climacteric behaviour and enrichment of carotenoids.</title>
        <authorList>
            <person name="Wang J."/>
        </authorList>
    </citation>
    <scope>NUCLEOTIDE SEQUENCE</scope>
    <source>
        <tissue evidence="2">Leaf</tissue>
    </source>
</reference>
<evidence type="ECO:0000313" key="2">
    <source>
        <dbReference type="EMBL" id="URE29115.1"/>
    </source>
</evidence>
<feature type="compositionally biased region" description="Low complexity" evidence="1">
    <location>
        <begin position="16"/>
        <end position="30"/>
    </location>
</feature>
<feature type="compositionally biased region" description="Polar residues" evidence="1">
    <location>
        <begin position="39"/>
        <end position="65"/>
    </location>
</feature>
<sequence>MTCSPPGPGRWPPSTSPTAAATSPWPRSARTGSGCGEPASSTCLPPSRSSRSPATGKSRPATSPETCGARPEMGSPSTCGGSWATFP</sequence>
<dbReference type="OrthoDB" id="2789670at2759"/>
<evidence type="ECO:0000256" key="1">
    <source>
        <dbReference type="SAM" id="MobiDB-lite"/>
    </source>
</evidence>
<dbReference type="AlphaFoldDB" id="A0A9E7H949"/>
<dbReference type="Proteomes" id="UP001055439">
    <property type="component" value="Chromosome 8"/>
</dbReference>
<gene>
    <name evidence="2" type="ORF">MUK42_16244</name>
</gene>
<protein>
    <submittedName>
        <fullName evidence="2">Cytochrome P450</fullName>
    </submittedName>
</protein>
<dbReference type="EMBL" id="CP097510">
    <property type="protein sequence ID" value="URE29115.1"/>
    <property type="molecule type" value="Genomic_DNA"/>
</dbReference>
<proteinExistence type="predicted"/>